<dbReference type="SUPFAM" id="SSF57850">
    <property type="entry name" value="RING/U-box"/>
    <property type="match status" value="1"/>
</dbReference>
<dbReference type="PROSITE" id="PS50089">
    <property type="entry name" value="ZF_RING_2"/>
    <property type="match status" value="1"/>
</dbReference>
<dbReference type="Gene3D" id="3.30.40.10">
    <property type="entry name" value="Zinc/RING finger domain, C3HC4 (zinc finger)"/>
    <property type="match status" value="1"/>
</dbReference>
<gene>
    <name evidence="6" type="primary">Necator_chrI.g621</name>
    <name evidence="6" type="ORF">RB195_004499</name>
</gene>
<evidence type="ECO:0000256" key="3">
    <source>
        <dbReference type="PROSITE-ProRule" id="PRU00175"/>
    </source>
</evidence>
<dbReference type="PANTHER" id="PTHR21578">
    <property type="entry name" value="PROTEIN CBG03826"/>
    <property type="match status" value="1"/>
</dbReference>
<dbReference type="InterPro" id="IPR013083">
    <property type="entry name" value="Znf_RING/FYVE/PHD"/>
</dbReference>
<dbReference type="InterPro" id="IPR001841">
    <property type="entry name" value="Znf_RING"/>
</dbReference>
<keyword evidence="7" id="KW-1185">Reference proteome</keyword>
<dbReference type="EMBL" id="JAVFWL010000001">
    <property type="protein sequence ID" value="KAK6726212.1"/>
    <property type="molecule type" value="Genomic_DNA"/>
</dbReference>
<reference evidence="6 7" key="1">
    <citation type="submission" date="2023-08" db="EMBL/GenBank/DDBJ databases">
        <title>A Necator americanus chromosomal reference genome.</title>
        <authorList>
            <person name="Ilik V."/>
            <person name="Petrzelkova K.J."/>
            <person name="Pardy F."/>
            <person name="Fuh T."/>
            <person name="Niatou-Singa F.S."/>
            <person name="Gouil Q."/>
            <person name="Baker L."/>
            <person name="Ritchie M.E."/>
            <person name="Jex A.R."/>
            <person name="Gazzola D."/>
            <person name="Li H."/>
            <person name="Toshio Fujiwara R."/>
            <person name="Zhan B."/>
            <person name="Aroian R.V."/>
            <person name="Pafco B."/>
            <person name="Schwarz E.M."/>
        </authorList>
    </citation>
    <scope>NUCLEOTIDE SEQUENCE [LARGE SCALE GENOMIC DNA]</scope>
    <source>
        <strain evidence="6 7">Aroian</strain>
        <tissue evidence="6">Whole animal</tissue>
    </source>
</reference>
<keyword evidence="1 3" id="KW-0479">Metal-binding</keyword>
<organism evidence="6 7">
    <name type="scientific">Necator americanus</name>
    <name type="common">Human hookworm</name>
    <dbReference type="NCBI Taxonomy" id="51031"/>
    <lineage>
        <taxon>Eukaryota</taxon>
        <taxon>Metazoa</taxon>
        <taxon>Ecdysozoa</taxon>
        <taxon>Nematoda</taxon>
        <taxon>Chromadorea</taxon>
        <taxon>Rhabditida</taxon>
        <taxon>Rhabditina</taxon>
        <taxon>Rhabditomorpha</taxon>
        <taxon>Strongyloidea</taxon>
        <taxon>Ancylostomatidae</taxon>
        <taxon>Bunostominae</taxon>
        <taxon>Necator</taxon>
    </lineage>
</organism>
<dbReference type="Proteomes" id="UP001303046">
    <property type="component" value="Unassembled WGS sequence"/>
</dbReference>
<comment type="caution">
    <text evidence="6">The sequence shown here is derived from an EMBL/GenBank/DDBJ whole genome shotgun (WGS) entry which is preliminary data.</text>
</comment>
<evidence type="ECO:0000256" key="2">
    <source>
        <dbReference type="ARBA" id="ARBA00022833"/>
    </source>
</evidence>
<keyword evidence="2" id="KW-0862">Zinc</keyword>
<feature type="coiled-coil region" evidence="4">
    <location>
        <begin position="31"/>
        <end position="58"/>
    </location>
</feature>
<feature type="domain" description="RING-type" evidence="5">
    <location>
        <begin position="108"/>
        <end position="156"/>
    </location>
</feature>
<proteinExistence type="predicted"/>
<dbReference type="PANTHER" id="PTHR21578:SF9">
    <property type="entry name" value="RING-TYPE DOMAIN-CONTAINING PROTEIN"/>
    <property type="match status" value="1"/>
</dbReference>
<evidence type="ECO:0000313" key="7">
    <source>
        <dbReference type="Proteomes" id="UP001303046"/>
    </source>
</evidence>
<evidence type="ECO:0000313" key="6">
    <source>
        <dbReference type="EMBL" id="KAK6726212.1"/>
    </source>
</evidence>
<evidence type="ECO:0000259" key="5">
    <source>
        <dbReference type="PROSITE" id="PS50089"/>
    </source>
</evidence>
<sequence length="176" mass="20626">MFPKTGHDVALKRVVAVASDRTDHVIVDEERERQERNHERFADILEQLERRTEELQVLQRLIEFRLREVEEEAIRVRISRLLHLSEIAAGAESKENESLIRSSAYGKCSICLDEEPLDPVGCIYCQQLVGCRRCVNRWYLLARIGERHHGQCPLCRHEWLDQAEVMGIFFLKNDFP</sequence>
<keyword evidence="1 3" id="KW-0863">Zinc-finger</keyword>
<protein>
    <recommendedName>
        <fullName evidence="5">RING-type domain-containing protein</fullName>
    </recommendedName>
</protein>
<name>A0ABR1BIB2_NECAM</name>
<accession>A0ABR1BIB2</accession>
<evidence type="ECO:0000256" key="1">
    <source>
        <dbReference type="ARBA" id="ARBA00022771"/>
    </source>
</evidence>
<keyword evidence="4" id="KW-0175">Coiled coil</keyword>
<evidence type="ECO:0000256" key="4">
    <source>
        <dbReference type="SAM" id="Coils"/>
    </source>
</evidence>